<gene>
    <name evidence="1" type="ORF">ETSY2_40110</name>
</gene>
<dbReference type="PATRIC" id="fig|1429439.4.peg.6754"/>
<evidence type="ECO:0008006" key="3">
    <source>
        <dbReference type="Google" id="ProtNLM"/>
    </source>
</evidence>
<dbReference type="EMBL" id="AZHX01001786">
    <property type="protein sequence ID" value="ETW99880.1"/>
    <property type="molecule type" value="Genomic_DNA"/>
</dbReference>
<dbReference type="Gene3D" id="3.40.50.1010">
    <property type="entry name" value="5'-nuclease"/>
    <property type="match status" value="1"/>
</dbReference>
<protein>
    <recommendedName>
        <fullName evidence="3">PIN domain-containing protein</fullName>
    </recommendedName>
</protein>
<sequence length="197" mass="22548">MAYWLKYKKSGIISGVGIIPNASEDKSIFAHMILWHNMKPSVYIKTTIPSFYHEVRTEPEMVARRLWTREWWDHHRSRYEVFTSEAVIEELEMGSFPIKNDALALIESLPLLDINEAIADAVAVYIAHYVMPNDPVGDALHLAIASFHKCDFLLTWNCRHLANANKFGHIRRVNTLLGFFVPALVTPLELLGETESL</sequence>
<reference evidence="1 2" key="1">
    <citation type="journal article" date="2014" name="Nature">
        <title>An environmental bacterial taxon with a large and distinct metabolic repertoire.</title>
        <authorList>
            <person name="Wilson M.C."/>
            <person name="Mori T."/>
            <person name="Ruckert C."/>
            <person name="Uria A.R."/>
            <person name="Helf M.J."/>
            <person name="Takada K."/>
            <person name="Gernert C."/>
            <person name="Steffens U.A."/>
            <person name="Heycke N."/>
            <person name="Schmitt S."/>
            <person name="Rinke C."/>
            <person name="Helfrich E.J."/>
            <person name="Brachmann A.O."/>
            <person name="Gurgui C."/>
            <person name="Wakimoto T."/>
            <person name="Kracht M."/>
            <person name="Crusemann M."/>
            <person name="Hentschel U."/>
            <person name="Abe I."/>
            <person name="Matsunaga S."/>
            <person name="Kalinowski J."/>
            <person name="Takeyama H."/>
            <person name="Piel J."/>
        </authorList>
    </citation>
    <scope>NUCLEOTIDE SEQUENCE [LARGE SCALE GENOMIC DNA]</scope>
    <source>
        <strain evidence="2">TSY2</strain>
    </source>
</reference>
<keyword evidence="2" id="KW-1185">Reference proteome</keyword>
<comment type="caution">
    <text evidence="1">The sequence shown here is derived from an EMBL/GenBank/DDBJ whole genome shotgun (WGS) entry which is preliminary data.</text>
</comment>
<organism evidence="1 2">
    <name type="scientific">Candidatus Entotheonella gemina</name>
    <dbReference type="NCBI Taxonomy" id="1429439"/>
    <lineage>
        <taxon>Bacteria</taxon>
        <taxon>Pseudomonadati</taxon>
        <taxon>Nitrospinota/Tectimicrobiota group</taxon>
        <taxon>Candidatus Tectimicrobiota</taxon>
        <taxon>Candidatus Entotheonellia</taxon>
        <taxon>Candidatus Entotheonellales</taxon>
        <taxon>Candidatus Entotheonellaceae</taxon>
        <taxon>Candidatus Entotheonella</taxon>
    </lineage>
</organism>
<dbReference type="Proteomes" id="UP000019140">
    <property type="component" value="Unassembled WGS sequence"/>
</dbReference>
<evidence type="ECO:0000313" key="2">
    <source>
        <dbReference type="Proteomes" id="UP000019140"/>
    </source>
</evidence>
<evidence type="ECO:0000313" key="1">
    <source>
        <dbReference type="EMBL" id="ETW99880.1"/>
    </source>
</evidence>
<name>W4LQ86_9BACT</name>
<proteinExistence type="predicted"/>
<dbReference type="SUPFAM" id="SSF88723">
    <property type="entry name" value="PIN domain-like"/>
    <property type="match status" value="1"/>
</dbReference>
<dbReference type="InterPro" id="IPR029060">
    <property type="entry name" value="PIN-like_dom_sf"/>
</dbReference>
<dbReference type="CDD" id="cd18687">
    <property type="entry name" value="PIN_VapC-like"/>
    <property type="match status" value="1"/>
</dbReference>
<dbReference type="HOGENOM" id="CLU_119411_0_0_7"/>
<accession>W4LQ86</accession>
<dbReference type="AlphaFoldDB" id="W4LQ86"/>